<feature type="compositionally biased region" description="Pro residues" evidence="1">
    <location>
        <begin position="623"/>
        <end position="633"/>
    </location>
</feature>
<feature type="compositionally biased region" description="Pro residues" evidence="1">
    <location>
        <begin position="729"/>
        <end position="739"/>
    </location>
</feature>
<dbReference type="EMBL" id="HBIP01006643">
    <property type="protein sequence ID" value="CAE0488384.1"/>
    <property type="molecule type" value="Transcribed_RNA"/>
</dbReference>
<feature type="compositionally biased region" description="Low complexity" evidence="1">
    <location>
        <begin position="768"/>
        <end position="780"/>
    </location>
</feature>
<feature type="compositionally biased region" description="Low complexity" evidence="1">
    <location>
        <begin position="740"/>
        <end position="749"/>
    </location>
</feature>
<feature type="region of interest" description="Disordered" evidence="1">
    <location>
        <begin position="621"/>
        <end position="810"/>
    </location>
</feature>
<feature type="compositionally biased region" description="Polar residues" evidence="1">
    <location>
        <begin position="706"/>
        <end position="715"/>
    </location>
</feature>
<accession>A0A6S8HG64</accession>
<evidence type="ECO:0000256" key="1">
    <source>
        <dbReference type="SAM" id="MobiDB-lite"/>
    </source>
</evidence>
<feature type="region of interest" description="Disordered" evidence="1">
    <location>
        <begin position="272"/>
        <end position="424"/>
    </location>
</feature>
<dbReference type="EMBL" id="HBIP01006644">
    <property type="protein sequence ID" value="CAE0488385.1"/>
    <property type="molecule type" value="Transcribed_RNA"/>
</dbReference>
<feature type="compositionally biased region" description="Pro residues" evidence="1">
    <location>
        <begin position="846"/>
        <end position="858"/>
    </location>
</feature>
<reference evidence="3" key="1">
    <citation type="submission" date="2021-01" db="EMBL/GenBank/DDBJ databases">
        <authorList>
            <person name="Corre E."/>
            <person name="Pelletier E."/>
            <person name="Niang G."/>
            <person name="Scheremetjew M."/>
            <person name="Finn R."/>
            <person name="Kale V."/>
            <person name="Holt S."/>
            <person name="Cochrane G."/>
            <person name="Meng A."/>
            <person name="Brown T."/>
            <person name="Cohen L."/>
        </authorList>
    </citation>
    <scope>NUCLEOTIDE SEQUENCE</scope>
    <source>
        <strain evidence="3">CCMP1320</strain>
    </source>
</reference>
<gene>
    <name evidence="2" type="ORF">DTER00134_LOCUS3448</name>
    <name evidence="3" type="ORF">DTER00134_LOCUS3449</name>
</gene>
<feature type="compositionally biased region" description="Low complexity" evidence="1">
    <location>
        <begin position="354"/>
        <end position="370"/>
    </location>
</feature>
<feature type="region of interest" description="Disordered" evidence="1">
    <location>
        <begin position="839"/>
        <end position="870"/>
    </location>
</feature>
<feature type="compositionally biased region" description="Basic and acidic residues" evidence="1">
    <location>
        <begin position="916"/>
        <end position="932"/>
    </location>
</feature>
<name>A0A6S8HG64_DUNTE</name>
<evidence type="ECO:0000313" key="2">
    <source>
        <dbReference type="EMBL" id="CAE0488384.1"/>
    </source>
</evidence>
<dbReference type="AlphaFoldDB" id="A0A6S8HG64"/>
<feature type="compositionally biased region" description="Polar residues" evidence="1">
    <location>
        <begin position="302"/>
        <end position="353"/>
    </location>
</feature>
<protein>
    <submittedName>
        <fullName evidence="3">Uncharacterized protein</fullName>
    </submittedName>
</protein>
<organism evidence="3">
    <name type="scientific">Dunaliella tertiolecta</name>
    <name type="common">Green alga</name>
    <dbReference type="NCBI Taxonomy" id="3047"/>
    <lineage>
        <taxon>Eukaryota</taxon>
        <taxon>Viridiplantae</taxon>
        <taxon>Chlorophyta</taxon>
        <taxon>core chlorophytes</taxon>
        <taxon>Chlorophyceae</taxon>
        <taxon>CS clade</taxon>
        <taxon>Chlamydomonadales</taxon>
        <taxon>Dunaliellaceae</taxon>
        <taxon>Dunaliella</taxon>
    </lineage>
</organism>
<sequence length="956" mass="100381">MSSVTWESEYEVSSGGNGGQAGDCAQRVFGLAPFFCYAHLWHMERHCNSTNSPGCKICFSCPLTSDEMLKLYRERQLKGSNLIVGLSAEAASRHRGQDIPPSFLRTLAYLFEVVKKGLGYSPLTEADIMAGAPSPSWGPPLWPAEPCSPLTSLSDPLMLFQAAPYWCYLYNHEPQRSKKTPPKTAAQMANMYMSGSLPLWTPVLGLEAEVARFNSLPPCLFMTLGSIVSMLASGQAVKAIGLRELQCYDKFIGYRSASGSTNALPLISQESDNTQTSLGTTNSHCLPAAPSTSPSCGVGGPTRNSSTHSSGNLNQHLPPTHSSASMPTGQQGFAPSSTSWQYSRMQGGTSNGDPSPSFAIPSSPGSSSIPRTNSDASGTWGHAASSHAYQQTMPSSGGGLAMPPQQLQHHHHHRRGPSASNSTSVACIPAFPPAPLSPLSPISSPASSSKALSISAAAPVAHPPPIPWQTALFKLFTSDASRGRFQPLWWYLDLCAPAGMHGPISAEHMIIGYLQGTLGDSSMVCGVTSECTANHRPAYDSFEPIGVLLEKINLGGHYMLVTLNEMLGLPPPAPNPPSYQPSPLPTYTNPAPVAPLPTYQAPAAPAALPTYSASPLPTYSAAAPPPSGPPLPLYSPSSAGAVGMVPESSRMVVQQQPPQPQQQPRSSLGAGLVGAPPPYGLPPTHHHLSPRNLHSLRTGHHRHKSNNASRTSLASSVEAAPQAFTVPQHPLPVPDPQQPAMPAAQAQHDPYPHLQQGSTPTAATAAVGLRSRSSLDSGSSGFPGGEGDTRSSPPLSPPSETMQPALATAAAVAASAHPNAVPANGVVIAPHPVTQIGEQPQVQQLPSPPPPPSLPPPLQQQQQQQQQERVGLTEVMGDQAQNPLQNRHEGSALPSATARISLAAPAGQKSVCAAKSEIDASRESESADEHNHVAHNMRSALNCSGDLERPVLSLST</sequence>
<feature type="compositionally biased region" description="Polar residues" evidence="1">
    <location>
        <begin position="790"/>
        <end position="802"/>
    </location>
</feature>
<proteinExistence type="predicted"/>
<evidence type="ECO:0000313" key="3">
    <source>
        <dbReference type="EMBL" id="CAE0488385.1"/>
    </source>
</evidence>
<feature type="compositionally biased region" description="Polar residues" evidence="1">
    <location>
        <begin position="272"/>
        <end position="295"/>
    </location>
</feature>
<feature type="region of interest" description="Disordered" evidence="1">
    <location>
        <begin position="904"/>
        <end position="936"/>
    </location>
</feature>